<reference evidence="1" key="2">
    <citation type="journal article" date="2015" name="Fish Shellfish Immunol.">
        <title>Early steps in the European eel (Anguilla anguilla)-Vibrio vulnificus interaction in the gills: Role of the RtxA13 toxin.</title>
        <authorList>
            <person name="Callol A."/>
            <person name="Pajuelo D."/>
            <person name="Ebbesson L."/>
            <person name="Teles M."/>
            <person name="MacKenzie S."/>
            <person name="Amaro C."/>
        </authorList>
    </citation>
    <scope>NUCLEOTIDE SEQUENCE</scope>
</reference>
<sequence length="63" mass="7140">MSDLSFSFVHRSGEIHCSVIGKDYCMMSDCSAETTHLWQKSFIGTSSLNAVFVCLCIMRCIRR</sequence>
<proteinExistence type="predicted"/>
<evidence type="ECO:0000313" key="1">
    <source>
        <dbReference type="EMBL" id="JAH45297.1"/>
    </source>
</evidence>
<dbReference type="EMBL" id="GBXM01063280">
    <property type="protein sequence ID" value="JAH45297.1"/>
    <property type="molecule type" value="Transcribed_RNA"/>
</dbReference>
<reference evidence="1" key="1">
    <citation type="submission" date="2014-11" db="EMBL/GenBank/DDBJ databases">
        <authorList>
            <person name="Amaro Gonzalez C."/>
        </authorList>
    </citation>
    <scope>NUCLEOTIDE SEQUENCE</scope>
</reference>
<name>A0A0E9SVP0_ANGAN</name>
<dbReference type="AlphaFoldDB" id="A0A0E9SVP0"/>
<organism evidence="1">
    <name type="scientific">Anguilla anguilla</name>
    <name type="common">European freshwater eel</name>
    <name type="synonym">Muraena anguilla</name>
    <dbReference type="NCBI Taxonomy" id="7936"/>
    <lineage>
        <taxon>Eukaryota</taxon>
        <taxon>Metazoa</taxon>
        <taxon>Chordata</taxon>
        <taxon>Craniata</taxon>
        <taxon>Vertebrata</taxon>
        <taxon>Euteleostomi</taxon>
        <taxon>Actinopterygii</taxon>
        <taxon>Neopterygii</taxon>
        <taxon>Teleostei</taxon>
        <taxon>Anguilliformes</taxon>
        <taxon>Anguillidae</taxon>
        <taxon>Anguilla</taxon>
    </lineage>
</organism>
<accession>A0A0E9SVP0</accession>
<protein>
    <submittedName>
        <fullName evidence="1">Uncharacterized protein</fullName>
    </submittedName>
</protein>